<proteinExistence type="predicted"/>
<sequence length="410" mass="45906">MGVCLSRPEDNYPLVSANEFGNDMKQTMDDETSRVEIEARKHKPNSVVPDKFQSKMKNSEDHKMSEDSPVPDCKREEEKNPIYRFYNAMEEKMVGHEHLKTRSKSSSSCSADFTWDLALDFHISKKFSGPCQTMEKDADFDEILFGYKTGEILDFFREYSSAETVSTHPKLQKLKSLRLFRLSMSSRFSSNSSEKITGLLMKNLSSKSKPKCSNDESNVSDKKSGYDCNSKSKRGLFQVHKNNKAGRRKCLLSMFNVDRSFNIGDAIETSVIIDHAENPPGVINGFNGGSHVDFGVPVKTLSNDFVLLNFCPNDGGNGSTEPDKTAGSTEMFDEATERRDLEFQSVQELQGSCRVMAGEEAAFGSPFSIGRGRRSKGRELSENLMSGRISADAFSDSSSDLFDLEFLNHQ</sequence>
<feature type="region of interest" description="Disordered" evidence="1">
    <location>
        <begin position="16"/>
        <end position="74"/>
    </location>
</feature>
<feature type="region of interest" description="Disordered" evidence="1">
    <location>
        <begin position="205"/>
        <end position="226"/>
    </location>
</feature>
<reference evidence="2 3" key="1">
    <citation type="journal article" date="2021" name="Nat. Plants">
        <title>The Taxus genome provides insights into paclitaxel biosynthesis.</title>
        <authorList>
            <person name="Xiong X."/>
            <person name="Gou J."/>
            <person name="Liao Q."/>
            <person name="Li Y."/>
            <person name="Zhou Q."/>
            <person name="Bi G."/>
            <person name="Li C."/>
            <person name="Du R."/>
            <person name="Wang X."/>
            <person name="Sun T."/>
            <person name="Guo L."/>
            <person name="Liang H."/>
            <person name="Lu P."/>
            <person name="Wu Y."/>
            <person name="Zhang Z."/>
            <person name="Ro D.K."/>
            <person name="Shang Y."/>
            <person name="Huang S."/>
            <person name="Yan J."/>
        </authorList>
    </citation>
    <scope>NUCLEOTIDE SEQUENCE [LARGE SCALE GENOMIC DNA]</scope>
    <source>
        <strain evidence="2">Ta-2019</strain>
    </source>
</reference>
<feature type="compositionally biased region" description="Basic and acidic residues" evidence="1">
    <location>
        <begin position="57"/>
        <end position="74"/>
    </location>
</feature>
<organism evidence="2 3">
    <name type="scientific">Taxus chinensis</name>
    <name type="common">Chinese yew</name>
    <name type="synonym">Taxus wallichiana var. chinensis</name>
    <dbReference type="NCBI Taxonomy" id="29808"/>
    <lineage>
        <taxon>Eukaryota</taxon>
        <taxon>Viridiplantae</taxon>
        <taxon>Streptophyta</taxon>
        <taxon>Embryophyta</taxon>
        <taxon>Tracheophyta</taxon>
        <taxon>Spermatophyta</taxon>
        <taxon>Pinopsida</taxon>
        <taxon>Pinidae</taxon>
        <taxon>Conifers II</taxon>
        <taxon>Cupressales</taxon>
        <taxon>Taxaceae</taxon>
        <taxon>Taxus</taxon>
    </lineage>
</organism>
<keyword evidence="3" id="KW-1185">Reference proteome</keyword>
<dbReference type="EMBL" id="JAHRHJ020000005">
    <property type="protein sequence ID" value="KAH9314074.1"/>
    <property type="molecule type" value="Genomic_DNA"/>
</dbReference>
<gene>
    <name evidence="2" type="ORF">KI387_022701</name>
</gene>
<dbReference type="Proteomes" id="UP000824469">
    <property type="component" value="Unassembled WGS sequence"/>
</dbReference>
<feature type="compositionally biased region" description="Basic and acidic residues" evidence="1">
    <location>
        <begin position="26"/>
        <end position="39"/>
    </location>
</feature>
<evidence type="ECO:0000313" key="2">
    <source>
        <dbReference type="EMBL" id="KAH9314074.1"/>
    </source>
</evidence>
<protein>
    <submittedName>
        <fullName evidence="2">Uncharacterized protein</fullName>
    </submittedName>
</protein>
<name>A0AA38L654_TAXCH</name>
<comment type="caution">
    <text evidence="2">The sequence shown here is derived from an EMBL/GenBank/DDBJ whole genome shotgun (WGS) entry which is preliminary data.</text>
</comment>
<accession>A0AA38L654</accession>
<evidence type="ECO:0000313" key="3">
    <source>
        <dbReference type="Proteomes" id="UP000824469"/>
    </source>
</evidence>
<evidence type="ECO:0000256" key="1">
    <source>
        <dbReference type="SAM" id="MobiDB-lite"/>
    </source>
</evidence>
<dbReference type="AlphaFoldDB" id="A0AA38L654"/>